<reference evidence="1 2" key="1">
    <citation type="journal article" date="2012" name="PLoS ONE">
        <title>Genome sequence and transcriptome analysis of the radioresistant bacterium Deinococcus gobiensis: insights into the extreme environmental adaptations.</title>
        <authorList>
            <person name="Yuan M."/>
            <person name="Chen M."/>
            <person name="Zhang W."/>
            <person name="Lu W."/>
            <person name="Wang J."/>
            <person name="Yang M."/>
            <person name="Zhao P."/>
            <person name="Tang R."/>
            <person name="Li X."/>
            <person name="Hao Y."/>
            <person name="Zhou Z."/>
            <person name="Zhan Y."/>
            <person name="Yu H."/>
            <person name="Teng C."/>
            <person name="Yan Y."/>
            <person name="Ping S."/>
            <person name="Wang Y."/>
            <person name="Lin M."/>
        </authorList>
    </citation>
    <scope>NUCLEOTIDE SEQUENCE [LARGE SCALE GENOMIC DNA]</scope>
    <source>
        <strain evidence="2">DSM 21396 / JCM 16679 / CGMCC 1.7299 / I-0</strain>
        <plasmid evidence="1">P2</plasmid>
    </source>
</reference>
<gene>
    <name evidence="1" type="ordered locus">DGo_PB0174</name>
</gene>
<geneLocation type="plasmid" evidence="1 2">
    <name>P2</name>
</geneLocation>
<dbReference type="HOGENOM" id="CLU_3151964_0_0_0"/>
<keyword evidence="2" id="KW-1185">Reference proteome</keyword>
<proteinExistence type="predicted"/>
<dbReference type="Proteomes" id="UP000007575">
    <property type="component" value="Plasmid P2"/>
</dbReference>
<dbReference type="KEGG" id="dgo:DGo_PB0174"/>
<evidence type="ECO:0000313" key="2">
    <source>
        <dbReference type="Proteomes" id="UP000007575"/>
    </source>
</evidence>
<sequence length="48" mass="5571">MPIRIALTIQSFVVMPDGVHDLRGDIRPRSTHQALPFYRVGLNHQLFR</sequence>
<keyword evidence="1" id="KW-0614">Plasmid</keyword>
<organism evidence="1 2">
    <name type="scientific">Deinococcus gobiensis (strain DSM 21396 / JCM 16679 / CGMCC 1.7299 / I-0)</name>
    <dbReference type="NCBI Taxonomy" id="745776"/>
    <lineage>
        <taxon>Bacteria</taxon>
        <taxon>Thermotogati</taxon>
        <taxon>Deinococcota</taxon>
        <taxon>Deinococci</taxon>
        <taxon>Deinococcales</taxon>
        <taxon>Deinococcaceae</taxon>
        <taxon>Deinococcus</taxon>
    </lineage>
</organism>
<evidence type="ECO:0000313" key="1">
    <source>
        <dbReference type="EMBL" id="AFD27443.1"/>
    </source>
</evidence>
<accession>H8H1P6</accession>
<protein>
    <submittedName>
        <fullName evidence="1">Uncharacterized protein</fullName>
    </submittedName>
</protein>
<name>H8H1P6_DEIGI</name>
<dbReference type="AlphaFoldDB" id="H8H1P6"/>
<dbReference type="EMBL" id="CP002193">
    <property type="protein sequence ID" value="AFD27443.1"/>
    <property type="molecule type" value="Genomic_DNA"/>
</dbReference>